<dbReference type="EMBL" id="JACOME010000005">
    <property type="protein sequence ID" value="MBC3847574.1"/>
    <property type="molecule type" value="Genomic_DNA"/>
</dbReference>
<keyword evidence="5" id="KW-0378">Hydrolase</keyword>
<dbReference type="SFLD" id="SFLDG01129">
    <property type="entry name" value="C1.5:_HAD__Beta-PGM__Phosphata"/>
    <property type="match status" value="1"/>
</dbReference>
<dbReference type="InterPro" id="IPR006439">
    <property type="entry name" value="HAD-SF_hydro_IA"/>
</dbReference>
<proteinExistence type="inferred from homology"/>
<dbReference type="PANTHER" id="PTHR46193">
    <property type="entry name" value="6-PHOSPHOGLUCONATE PHOSPHATASE"/>
    <property type="match status" value="1"/>
</dbReference>
<dbReference type="InterPro" id="IPR051600">
    <property type="entry name" value="Beta-PGM-like"/>
</dbReference>
<dbReference type="InterPro" id="IPR023214">
    <property type="entry name" value="HAD_sf"/>
</dbReference>
<evidence type="ECO:0000313" key="5">
    <source>
        <dbReference type="EMBL" id="MBC3847574.1"/>
    </source>
</evidence>
<dbReference type="SFLD" id="SFLDS00003">
    <property type="entry name" value="Haloacid_Dehalogenase"/>
    <property type="match status" value="1"/>
</dbReference>
<dbReference type="Gene3D" id="3.40.50.1000">
    <property type="entry name" value="HAD superfamily/HAD-like"/>
    <property type="match status" value="1"/>
</dbReference>
<organism evidence="5 6">
    <name type="scientific">Winogradskyella echinorum</name>
    <dbReference type="NCBI Taxonomy" id="538189"/>
    <lineage>
        <taxon>Bacteria</taxon>
        <taxon>Pseudomonadati</taxon>
        <taxon>Bacteroidota</taxon>
        <taxon>Flavobacteriia</taxon>
        <taxon>Flavobacteriales</taxon>
        <taxon>Flavobacteriaceae</taxon>
        <taxon>Winogradskyella</taxon>
    </lineage>
</organism>
<dbReference type="NCBIfam" id="TIGR01509">
    <property type="entry name" value="HAD-SF-IA-v3"/>
    <property type="match status" value="1"/>
</dbReference>
<dbReference type="InterPro" id="IPR036412">
    <property type="entry name" value="HAD-like_sf"/>
</dbReference>
<dbReference type="Pfam" id="PF13419">
    <property type="entry name" value="HAD_2"/>
    <property type="match status" value="1"/>
</dbReference>
<dbReference type="Proteomes" id="UP000607435">
    <property type="component" value="Unassembled WGS sequence"/>
</dbReference>
<keyword evidence="3" id="KW-0479">Metal-binding</keyword>
<dbReference type="Gene3D" id="1.10.150.240">
    <property type="entry name" value="Putative phosphatase, domain 2"/>
    <property type="match status" value="1"/>
</dbReference>
<evidence type="ECO:0000256" key="2">
    <source>
        <dbReference type="ARBA" id="ARBA00006171"/>
    </source>
</evidence>
<comment type="cofactor">
    <cofactor evidence="1">
        <name>Mg(2+)</name>
        <dbReference type="ChEBI" id="CHEBI:18420"/>
    </cofactor>
</comment>
<dbReference type="InterPro" id="IPR041492">
    <property type="entry name" value="HAD_2"/>
</dbReference>
<dbReference type="SUPFAM" id="SSF56784">
    <property type="entry name" value="HAD-like"/>
    <property type="match status" value="1"/>
</dbReference>
<evidence type="ECO:0000256" key="1">
    <source>
        <dbReference type="ARBA" id="ARBA00001946"/>
    </source>
</evidence>
<gene>
    <name evidence="5" type="ORF">H6H04_14350</name>
</gene>
<accession>A0ABR6Y4G2</accession>
<dbReference type="CDD" id="cd07526">
    <property type="entry name" value="HAD_BPGM_like"/>
    <property type="match status" value="1"/>
</dbReference>
<keyword evidence="4" id="KW-0460">Magnesium</keyword>
<sequence>MSKYKCVIFDCDGVLVDSEPIGNQVMVEMANEFGANINLDYAYKNFKGNSIQNCVAEISNLVDADVSSNFIDEYRKRSYERFKNEIKPIKGVKNVIDNLDIPFCVASSGPETKIKLNLELTGLLPYFKNNIFSCYTIQKWKPDPAVFLWAAETMGFNPEECLVIEDSPIGVEAGINGGFDVFGFTAHDYKNELVKKTNTVFNNMDCLLNLVQN</sequence>
<evidence type="ECO:0000313" key="6">
    <source>
        <dbReference type="Proteomes" id="UP000607435"/>
    </source>
</evidence>
<evidence type="ECO:0000256" key="4">
    <source>
        <dbReference type="ARBA" id="ARBA00022842"/>
    </source>
</evidence>
<name>A0ABR6Y4G2_9FLAO</name>
<comment type="similarity">
    <text evidence="2">Belongs to the HAD-like hydrolase superfamily. CbbY/CbbZ/Gph/YieH family.</text>
</comment>
<dbReference type="InterPro" id="IPR023198">
    <property type="entry name" value="PGP-like_dom2"/>
</dbReference>
<comment type="caution">
    <text evidence="5">The sequence shown here is derived from an EMBL/GenBank/DDBJ whole genome shotgun (WGS) entry which is preliminary data.</text>
</comment>
<reference evidence="5 6" key="1">
    <citation type="submission" date="2020-08" db="EMBL/GenBank/DDBJ databases">
        <title>Winogradskyella ouciana sp. nov., isolated from the hadal seawater of the Mariana Trench.</title>
        <authorList>
            <person name="He X."/>
        </authorList>
    </citation>
    <scope>NUCLEOTIDE SEQUENCE [LARGE SCALE GENOMIC DNA]</scope>
    <source>
        <strain evidence="5 6">KCTC 22026</strain>
    </source>
</reference>
<evidence type="ECO:0000256" key="3">
    <source>
        <dbReference type="ARBA" id="ARBA00022723"/>
    </source>
</evidence>
<keyword evidence="6" id="KW-1185">Reference proteome</keyword>
<dbReference type="RefSeq" id="WP_186846691.1">
    <property type="nucleotide sequence ID" value="NZ_JACOME010000005.1"/>
</dbReference>
<dbReference type="GO" id="GO:0016787">
    <property type="term" value="F:hydrolase activity"/>
    <property type="evidence" value="ECO:0007669"/>
    <property type="project" value="UniProtKB-KW"/>
</dbReference>
<protein>
    <submittedName>
        <fullName evidence="5">HAD family hydrolase</fullName>
    </submittedName>
</protein>
<dbReference type="PANTHER" id="PTHR46193:SF10">
    <property type="entry name" value="6-PHOSPHOGLUCONATE PHOSPHATASE"/>
    <property type="match status" value="1"/>
</dbReference>